<reference evidence="2 3" key="1">
    <citation type="submission" date="2019-03" db="EMBL/GenBank/DDBJ databases">
        <authorList>
            <person name="Gaulin E."/>
            <person name="Dumas B."/>
        </authorList>
    </citation>
    <scope>NUCLEOTIDE SEQUENCE [LARGE SCALE GENOMIC DNA]</scope>
    <source>
        <strain evidence="2">CBS 568.67</strain>
    </source>
</reference>
<sequence>MGALQRCPQDVLHHIWSFLQPLESASTFFLANKSLHAMLLCFVGQLETINLAHGRDEHADAAYRLLRYAHAATDVSFHGCHLLVTPAFFSVVARHLEAMPRLSRLSLAYCTQLPSVSFASASLTSLVLTGCDHLVSLHLSCPLLTSLDCSWCRHLNAPSLLHRGGSRAFPVLSHLVLSGWDPSADAVTAQIGLLVRALPALTSLDLSHVALSDTSLYAVFLLGEALRSLVLSQPQANVWVDGTWSTAFLQAWSARRPEIAVALV</sequence>
<dbReference type="InterPro" id="IPR032675">
    <property type="entry name" value="LRR_dom_sf"/>
</dbReference>
<evidence type="ECO:0000313" key="1">
    <source>
        <dbReference type="EMBL" id="KAF0698473.1"/>
    </source>
</evidence>
<proteinExistence type="predicted"/>
<evidence type="ECO:0000313" key="2">
    <source>
        <dbReference type="EMBL" id="VFT87764.1"/>
    </source>
</evidence>
<dbReference type="EMBL" id="VJMH01005237">
    <property type="protein sequence ID" value="KAF0698473.1"/>
    <property type="molecule type" value="Genomic_DNA"/>
</dbReference>
<dbReference type="OrthoDB" id="550575at2759"/>
<dbReference type="EMBL" id="CAADRA010005258">
    <property type="protein sequence ID" value="VFT87764.1"/>
    <property type="molecule type" value="Genomic_DNA"/>
</dbReference>
<name>A0A485KRZ6_9STRA</name>
<evidence type="ECO:0000313" key="3">
    <source>
        <dbReference type="Proteomes" id="UP000332933"/>
    </source>
</evidence>
<dbReference type="Gene3D" id="3.80.10.10">
    <property type="entry name" value="Ribonuclease Inhibitor"/>
    <property type="match status" value="1"/>
</dbReference>
<dbReference type="SUPFAM" id="SSF52047">
    <property type="entry name" value="RNI-like"/>
    <property type="match status" value="1"/>
</dbReference>
<dbReference type="AlphaFoldDB" id="A0A485KRZ6"/>
<dbReference type="Proteomes" id="UP000332933">
    <property type="component" value="Unassembled WGS sequence"/>
</dbReference>
<organism evidence="2 3">
    <name type="scientific">Aphanomyces stellatus</name>
    <dbReference type="NCBI Taxonomy" id="120398"/>
    <lineage>
        <taxon>Eukaryota</taxon>
        <taxon>Sar</taxon>
        <taxon>Stramenopiles</taxon>
        <taxon>Oomycota</taxon>
        <taxon>Saprolegniomycetes</taxon>
        <taxon>Saprolegniales</taxon>
        <taxon>Verrucalvaceae</taxon>
        <taxon>Aphanomyces</taxon>
    </lineage>
</organism>
<accession>A0A485KRZ6</accession>
<keyword evidence="3" id="KW-1185">Reference proteome</keyword>
<reference evidence="1" key="2">
    <citation type="submission" date="2019-06" db="EMBL/GenBank/DDBJ databases">
        <title>Genomics analysis of Aphanomyces spp. identifies a new class of oomycete effector associated with host adaptation.</title>
        <authorList>
            <person name="Gaulin E."/>
        </authorList>
    </citation>
    <scope>NUCLEOTIDE SEQUENCE</scope>
    <source>
        <strain evidence="1">CBS 578.67</strain>
    </source>
</reference>
<protein>
    <submittedName>
        <fullName evidence="2">Aste57867_10896 protein</fullName>
    </submittedName>
</protein>
<gene>
    <name evidence="2" type="primary">Aste57867_10896</name>
    <name evidence="1" type="ORF">As57867_010856</name>
    <name evidence="2" type="ORF">ASTE57867_10896</name>
</gene>